<keyword evidence="7" id="KW-0106">Calcium</keyword>
<dbReference type="InterPro" id="IPR001304">
    <property type="entry name" value="C-type_lectin-like"/>
</dbReference>
<keyword evidence="5" id="KW-0479">Metal-binding</keyword>
<evidence type="ECO:0000256" key="2">
    <source>
        <dbReference type="ARBA" id="ARBA00010147"/>
    </source>
</evidence>
<sequence>MLASMIRTALNKNNNTKQRAGGGSVKKKRRRQSRIGSLTNKQTPRISGSSNNEIQRLQDAYSVIYNKAKSLEIRLKELQDAQPSPPKTKQNEFEHLALTFSKIFNLDHFEVLDRSIDTEGNVVRSGVSEWFTYLVNDGFHYLNSKMRGALGDCAETFLSKIRIAELSSSFYCFDYKYENIAVGKPAWQSSTRGNATAMRAVDGWKTTNWTEPPTCSATQVESSPWWKVDLEDTYLISRIVVTNRLDCCSDELSGAMAFVSDNVDYLICDVPLSNSAGMAKHLFDCFPGILGRYVFIILEERKSSSLTLCEVEIFPQRKRCEATSYTNMAAGTVARTSNELDGSIAVTGFVIAPKPEESHMWLAIYLNEMYVINEVKVFVKYHESMSMYGASVDAGIRDSGIMTMCNLIVSKRFFEMYSFKCFEEIRGDVVRLNQKSWRSSDLWISEIEIYGSITGCTTERNVAFGKPTSTSSEYNGLSSSVVDGWKSTNLFDLSCYQTDYENRPWWKVDLRELYIVNKILVYNRQDCCADELSGAIATVGIQDSFDLNVQCGEALEDTSLVVRHVFTCDNIGDIVSIYLESLGILTLCEVEVYATFTPCILHHAETNETYYYRFDAARPLVFMDYTVFLVKAQGNVFIALSEVIGYSEYRYEIEIGIENNTLTRIRRCAQCPIEKMYRLPKIFEANVWNTVLITLEDGHFKILCNSILIFEWFDPYPLPVNYVGYSTGLGSTGLFKFCSRNSDLYVRQPDHMEHTCYDVPTRKATWNEAVDFCASVGADLATIDTWEVQTFLETYTTYNAIHDSVWVYDTANESTYWAPGHQKYSEDSTEEFCPMLQLESGYKWKEVNCSQRASFACRHEINDECYHDIQGLDYRGHVKTTLSGESCRLQTHVTSNEVSDDADAYCRGENSIEQPYCKTYNGNKYCDTGAPEEFCPKVEKTEPIGIWLFNEKSKGLDLSGNGNNAIFGDVSLVKPATLVQDGAFYLKADWNSYIEIPINGVMNNQRSMTLLVTVYLLSIENHGMIAVLHTNDDVVMQLWYSGGDLLLKIKLDGVMFEVIAEDIIIANEWQYLGACYDHRRGEIRIYRNGKLVIKYITPPFRQLSNVEFLRVGSFGHIIDPLEGMVHCLQVFKAAFVQYEVVEAFHTCEEVNTTSECFLNDNGEDYRGTRGDDSCMYWTELRIQSAHYPYTGLGHHNYCRNPDGSSHPWCYYYSEKTMCDNIKSSCPTPDIPQPLGLWPLDKTHLSEDVSGNNIDAVLHDVDLIETAEGIYSGAYFMSGLGTSYIELSGNIFDEVEGSFTLLIALYVEDYSGIIFSTDDGSLVLWFDHLFLHASIQTTSGDLIQLDGKQLSAFQWNFVGVSFNYLGCVFELWLNGLLSDRIFTLRSEINLSNVSSLFLGNSAITEMKWKGLIKCLQIYNDSLSSRQQALSYNLCPEMYEDTDECFYKEMGLDYRGRINITKSGRNCQSWMDREPHLSKFVGSQYPGRGLGDHNYCRSPNHAYTWCYTTAPDKKTESCSIGQPGQNCLDAPLPVGFWPLNADYLNQDISENGNDAMLNNVYILQPAEGISEGAYDFSDGPPASITMRITKTIHLKNSFSIVLRVYIPSPISLEESLLNQTIFRWNDVFVLHCINIDIYGWLVRKDGSDYVRFTAYRSIHLDQWNTIVVSRNHKTGYLDLWVNGQQHFTRLIGNWQLPNSLHHIDIGGGGFRGLVYCFQVYNVSLNNKDIEEAIQRCMDLNTKSECFYKRDGSDYRGTASVTSEGNLCLPWTDFLDNITIPTRTTVLSTTVAMVKEDSTKTEMISKNGLYGNITINNDVFQTMEIHRTHSGVVTTPPQTTEPDSTYHRRQRLFEQLGIGNHSFCRNPTDKDYAWCYTDDGVAYCDIGVRGEYCDGPLPTDPTTSTIKPTGRAIDHSPTTKQRSTRLPRVFTSKQATSKRIVMKQRTTEMYDDYGFDKVNVGLYAIVPGIVLIFVFIIILYKISPGELDGSEQDEDDENDLNYAIEGESLTKEQRRYIAQERALREFSL</sequence>
<dbReference type="InterPro" id="IPR018056">
    <property type="entry name" value="Kringle_CS"/>
</dbReference>
<comment type="function">
    <text evidence="1">Acts as a defensive agent. Recognizes blood group fucosylated oligosaccharides including A, B, H and Lewis B-type antigens. Does not recognize Lewis A antigen and has low affinity for monovalent haptens.</text>
</comment>
<dbReference type="InterPro" id="IPR038178">
    <property type="entry name" value="Kringle_sf"/>
</dbReference>
<evidence type="ECO:0000313" key="15">
    <source>
        <dbReference type="RefSeq" id="XP_006816528.1"/>
    </source>
</evidence>
<feature type="domain" description="C-type lectin" evidence="12">
    <location>
        <begin position="752"/>
        <end position="858"/>
    </location>
</feature>
<accession>A0ABM0M937</accession>
<dbReference type="Pfam" id="PF13385">
    <property type="entry name" value="Laminin_G_3"/>
    <property type="match status" value="1"/>
</dbReference>
<keyword evidence="6" id="KW-0430">Lectin</keyword>
<keyword evidence="11" id="KW-0472">Membrane</keyword>
<dbReference type="Pfam" id="PF00059">
    <property type="entry name" value="Lectin_C"/>
    <property type="match status" value="1"/>
</dbReference>
<feature type="region of interest" description="Disordered" evidence="10">
    <location>
        <begin position="1"/>
        <end position="52"/>
    </location>
</feature>
<organism evidence="14 15">
    <name type="scientific">Saccoglossus kowalevskii</name>
    <name type="common">Acorn worm</name>
    <dbReference type="NCBI Taxonomy" id="10224"/>
    <lineage>
        <taxon>Eukaryota</taxon>
        <taxon>Metazoa</taxon>
        <taxon>Hemichordata</taxon>
        <taxon>Enteropneusta</taxon>
        <taxon>Harrimaniidae</taxon>
        <taxon>Saccoglossus</taxon>
    </lineage>
</organism>
<proteinExistence type="inferred from homology"/>
<reference evidence="15" key="1">
    <citation type="submission" date="2025-08" db="UniProtKB">
        <authorList>
            <consortium name="RefSeq"/>
        </authorList>
    </citation>
    <scope>IDENTIFICATION</scope>
    <source>
        <tissue evidence="15">Testes</tissue>
    </source>
</reference>
<keyword evidence="11" id="KW-1133">Transmembrane helix</keyword>
<evidence type="ECO:0000256" key="9">
    <source>
        <dbReference type="PROSITE-ProRule" id="PRU00121"/>
    </source>
</evidence>
<dbReference type="RefSeq" id="XP_006816528.1">
    <property type="nucleotide sequence ID" value="XM_006816465.1"/>
</dbReference>
<evidence type="ECO:0000256" key="1">
    <source>
        <dbReference type="ARBA" id="ARBA00002219"/>
    </source>
</evidence>
<dbReference type="CDD" id="cd00037">
    <property type="entry name" value="CLECT"/>
    <property type="match status" value="1"/>
</dbReference>
<comment type="caution">
    <text evidence="9">Lacks conserved residue(s) required for the propagation of feature annotation.</text>
</comment>
<dbReference type="SMART" id="SM00607">
    <property type="entry name" value="FTP"/>
    <property type="match status" value="2"/>
</dbReference>
<dbReference type="CDD" id="cd00108">
    <property type="entry name" value="KR"/>
    <property type="match status" value="1"/>
</dbReference>
<protein>
    <submittedName>
        <fullName evidence="15">Uncharacterized protein LOC102800737</fullName>
    </submittedName>
</protein>
<evidence type="ECO:0000259" key="12">
    <source>
        <dbReference type="PROSITE" id="PS50041"/>
    </source>
</evidence>
<dbReference type="PRINTS" id="PR00018">
    <property type="entry name" value="KRINGLE"/>
</dbReference>
<evidence type="ECO:0000256" key="10">
    <source>
        <dbReference type="SAM" id="MobiDB-lite"/>
    </source>
</evidence>
<feature type="disulfide bond" evidence="9">
    <location>
        <begin position="1465"/>
        <end position="1504"/>
    </location>
</feature>
<evidence type="ECO:0000256" key="5">
    <source>
        <dbReference type="ARBA" id="ARBA00022723"/>
    </source>
</evidence>
<dbReference type="InterPro" id="IPR000001">
    <property type="entry name" value="Kringle"/>
</dbReference>
<dbReference type="InterPro" id="IPR013320">
    <property type="entry name" value="ConA-like_dom_sf"/>
</dbReference>
<dbReference type="SUPFAM" id="SSF57440">
    <property type="entry name" value="Kringle-like"/>
    <property type="match status" value="5"/>
</dbReference>
<evidence type="ECO:0000256" key="7">
    <source>
        <dbReference type="ARBA" id="ARBA00022837"/>
    </source>
</evidence>
<comment type="subunit">
    <text evidence="3">Homotrimer.</text>
</comment>
<dbReference type="PANTHER" id="PTHR45713">
    <property type="entry name" value="FTP DOMAIN-CONTAINING PROTEIN"/>
    <property type="match status" value="1"/>
</dbReference>
<keyword evidence="11" id="KW-0812">Transmembrane</keyword>
<dbReference type="PROSITE" id="PS50041">
    <property type="entry name" value="C_TYPE_LECTIN_2"/>
    <property type="match status" value="1"/>
</dbReference>
<dbReference type="Pfam" id="PF12248">
    <property type="entry name" value="Methyltransf_FA"/>
    <property type="match status" value="1"/>
</dbReference>
<dbReference type="InterPro" id="IPR022041">
    <property type="entry name" value="Methyltransf_FA"/>
</dbReference>
<keyword evidence="14" id="KW-1185">Reference proteome</keyword>
<gene>
    <name evidence="15" type="primary">LOC102800737</name>
</gene>
<evidence type="ECO:0000256" key="8">
    <source>
        <dbReference type="ARBA" id="ARBA00023157"/>
    </source>
</evidence>
<dbReference type="SUPFAM" id="SSF49899">
    <property type="entry name" value="Concanavalin A-like lectins/glucanases"/>
    <property type="match status" value="3"/>
</dbReference>
<evidence type="ECO:0000259" key="13">
    <source>
        <dbReference type="PROSITE" id="PS50070"/>
    </source>
</evidence>
<feature type="region of interest" description="Disordered" evidence="10">
    <location>
        <begin position="1896"/>
        <end position="1922"/>
    </location>
</feature>
<dbReference type="SMART" id="SM00130">
    <property type="entry name" value="KR"/>
    <property type="match status" value="2"/>
</dbReference>
<dbReference type="PROSITE" id="PS00021">
    <property type="entry name" value="KRINGLE_1"/>
    <property type="match status" value="2"/>
</dbReference>
<dbReference type="InterPro" id="IPR016187">
    <property type="entry name" value="CTDL_fold"/>
</dbReference>
<feature type="domain" description="Kringle" evidence="13">
    <location>
        <begin position="1745"/>
        <end position="1897"/>
    </location>
</feature>
<comment type="similarity">
    <text evidence="2">Belongs to the fucolectin family.</text>
</comment>
<dbReference type="InterPro" id="IPR006585">
    <property type="entry name" value="FTP1"/>
</dbReference>
<name>A0ABM0M937_SACKO</name>
<feature type="transmembrane region" description="Helical" evidence="11">
    <location>
        <begin position="1957"/>
        <end position="1977"/>
    </location>
</feature>
<dbReference type="Gene3D" id="3.10.100.10">
    <property type="entry name" value="Mannose-Binding Protein A, subunit A"/>
    <property type="match status" value="1"/>
</dbReference>
<evidence type="ECO:0000256" key="11">
    <source>
        <dbReference type="SAM" id="Phobius"/>
    </source>
</evidence>
<evidence type="ECO:0000256" key="4">
    <source>
        <dbReference type="ARBA" id="ARBA00022572"/>
    </source>
</evidence>
<feature type="domain" description="Kringle" evidence="13">
    <location>
        <begin position="1161"/>
        <end position="1233"/>
    </location>
</feature>
<dbReference type="SUPFAM" id="SSF56436">
    <property type="entry name" value="C-type lectin-like"/>
    <property type="match status" value="1"/>
</dbReference>
<dbReference type="PANTHER" id="PTHR45713:SF6">
    <property type="entry name" value="F5_8 TYPE C DOMAIN-CONTAINING PROTEIN"/>
    <property type="match status" value="1"/>
</dbReference>
<dbReference type="Pfam" id="PF22633">
    <property type="entry name" value="F5_F8_type_C_2"/>
    <property type="match status" value="2"/>
</dbReference>
<keyword evidence="8 9" id="KW-1015">Disulfide bond</keyword>
<feature type="domain" description="Kringle" evidence="13">
    <location>
        <begin position="1445"/>
        <end position="1525"/>
    </location>
</feature>
<dbReference type="PROSITE" id="PS50070">
    <property type="entry name" value="KRINGLE_2"/>
    <property type="match status" value="3"/>
</dbReference>
<dbReference type="InterPro" id="IPR016186">
    <property type="entry name" value="C-type_lectin-like/link_sf"/>
</dbReference>
<dbReference type="InterPro" id="IPR051941">
    <property type="entry name" value="BG_Antigen-Binding_Lectin"/>
</dbReference>
<dbReference type="SUPFAM" id="SSF49785">
    <property type="entry name" value="Galactose-binding domain-like"/>
    <property type="match status" value="3"/>
</dbReference>
<dbReference type="Gene3D" id="2.60.120.200">
    <property type="match status" value="3"/>
</dbReference>
<evidence type="ECO:0000256" key="3">
    <source>
        <dbReference type="ARBA" id="ARBA00011233"/>
    </source>
</evidence>
<evidence type="ECO:0000313" key="14">
    <source>
        <dbReference type="Proteomes" id="UP000694865"/>
    </source>
</evidence>
<dbReference type="GeneID" id="102800737"/>
<evidence type="ECO:0000256" key="6">
    <source>
        <dbReference type="ARBA" id="ARBA00022734"/>
    </source>
</evidence>
<dbReference type="Pfam" id="PF00051">
    <property type="entry name" value="Kringle"/>
    <property type="match status" value="1"/>
</dbReference>
<dbReference type="InterPro" id="IPR013806">
    <property type="entry name" value="Kringle-like"/>
</dbReference>
<feature type="compositionally biased region" description="Polar residues" evidence="10">
    <location>
        <begin position="34"/>
        <end position="52"/>
    </location>
</feature>
<keyword evidence="4 9" id="KW-0420">Kringle</keyword>
<dbReference type="SMART" id="SM00034">
    <property type="entry name" value="CLECT"/>
    <property type="match status" value="1"/>
</dbReference>
<dbReference type="Gene3D" id="2.60.120.260">
    <property type="entry name" value="Galactose-binding domain-like"/>
    <property type="match status" value="2"/>
</dbReference>
<dbReference type="InterPro" id="IPR008979">
    <property type="entry name" value="Galactose-bd-like_sf"/>
</dbReference>
<dbReference type="Proteomes" id="UP000694865">
    <property type="component" value="Unplaced"/>
</dbReference>
<dbReference type="Gene3D" id="2.40.20.10">
    <property type="entry name" value="Plasminogen Kringle 4"/>
    <property type="match status" value="3"/>
</dbReference>